<keyword evidence="3" id="KW-1003">Cell membrane</keyword>
<evidence type="ECO:0000256" key="7">
    <source>
        <dbReference type="ARBA" id="ARBA00037968"/>
    </source>
</evidence>
<evidence type="ECO:0000256" key="6">
    <source>
        <dbReference type="ARBA" id="ARBA00023136"/>
    </source>
</evidence>
<feature type="transmembrane region" description="Helical" evidence="8">
    <location>
        <begin position="330"/>
        <end position="347"/>
    </location>
</feature>
<name>A0A9P0QTA2_9ASCO</name>
<evidence type="ECO:0000313" key="9">
    <source>
        <dbReference type="EMBL" id="CAH2355240.1"/>
    </source>
</evidence>
<dbReference type="PANTHER" id="PTHR43791">
    <property type="entry name" value="PERMEASE-RELATED"/>
    <property type="match status" value="1"/>
</dbReference>
<evidence type="ECO:0000256" key="4">
    <source>
        <dbReference type="ARBA" id="ARBA00022692"/>
    </source>
</evidence>
<dbReference type="InterPro" id="IPR036259">
    <property type="entry name" value="MFS_trans_sf"/>
</dbReference>
<dbReference type="GO" id="GO:0005886">
    <property type="term" value="C:plasma membrane"/>
    <property type="evidence" value="ECO:0007669"/>
    <property type="project" value="UniProtKB-SubCell"/>
</dbReference>
<feature type="transmembrane region" description="Helical" evidence="8">
    <location>
        <begin position="466"/>
        <end position="488"/>
    </location>
</feature>
<feature type="transmembrane region" description="Helical" evidence="8">
    <location>
        <begin position="264"/>
        <end position="284"/>
    </location>
</feature>
<feature type="transmembrane region" description="Helical" evidence="8">
    <location>
        <begin position="201"/>
        <end position="221"/>
    </location>
</feature>
<feature type="transmembrane region" description="Helical" evidence="8">
    <location>
        <begin position="233"/>
        <end position="252"/>
    </location>
</feature>
<feature type="transmembrane region" description="Helical" evidence="8">
    <location>
        <begin position="372"/>
        <end position="395"/>
    </location>
</feature>
<keyword evidence="4 8" id="KW-0812">Transmembrane</keyword>
<feature type="transmembrane region" description="Helical" evidence="8">
    <location>
        <begin position="500"/>
        <end position="521"/>
    </location>
</feature>
<dbReference type="FunFam" id="1.20.1250.20:FF:000065">
    <property type="entry name" value="Putative MFS pantothenate transporter"/>
    <property type="match status" value="1"/>
</dbReference>
<feature type="transmembrane region" description="Helical" evidence="8">
    <location>
        <begin position="144"/>
        <end position="164"/>
    </location>
</feature>
<dbReference type="AlphaFoldDB" id="A0A9P0QTA2"/>
<keyword evidence="10" id="KW-1185">Reference proteome</keyword>
<dbReference type="Proteomes" id="UP000837801">
    <property type="component" value="Unassembled WGS sequence"/>
</dbReference>
<dbReference type="GO" id="GO:0022857">
    <property type="term" value="F:transmembrane transporter activity"/>
    <property type="evidence" value="ECO:0007669"/>
    <property type="project" value="InterPro"/>
</dbReference>
<keyword evidence="6 8" id="KW-0472">Membrane</keyword>
<feature type="transmembrane region" description="Helical" evidence="8">
    <location>
        <begin position="97"/>
        <end position="115"/>
    </location>
</feature>
<feature type="transmembrane region" description="Helical" evidence="8">
    <location>
        <begin position="431"/>
        <end position="454"/>
    </location>
</feature>
<feature type="transmembrane region" description="Helical" evidence="8">
    <location>
        <begin position="407"/>
        <end position="425"/>
    </location>
</feature>
<feature type="transmembrane region" description="Helical" evidence="8">
    <location>
        <begin position="171"/>
        <end position="189"/>
    </location>
</feature>
<reference evidence="9" key="1">
    <citation type="submission" date="2022-03" db="EMBL/GenBank/DDBJ databases">
        <authorList>
            <person name="Legras J.-L."/>
            <person name="Devillers H."/>
            <person name="Grondin C."/>
        </authorList>
    </citation>
    <scope>NUCLEOTIDE SEQUENCE</scope>
    <source>
        <strain evidence="9">CLIB 1423</strain>
    </source>
</reference>
<protein>
    <submittedName>
        <fullName evidence="9">Probable transporter Seo1p</fullName>
    </submittedName>
</protein>
<dbReference type="FunFam" id="1.20.1250.20:FF:000386">
    <property type="entry name" value="MFS general substrate transporter"/>
    <property type="match status" value="1"/>
</dbReference>
<evidence type="ECO:0000313" key="10">
    <source>
        <dbReference type="Proteomes" id="UP000837801"/>
    </source>
</evidence>
<organism evidence="9 10">
    <name type="scientific">[Candida] railenensis</name>
    <dbReference type="NCBI Taxonomy" id="45579"/>
    <lineage>
        <taxon>Eukaryota</taxon>
        <taxon>Fungi</taxon>
        <taxon>Dikarya</taxon>
        <taxon>Ascomycota</taxon>
        <taxon>Saccharomycotina</taxon>
        <taxon>Pichiomycetes</taxon>
        <taxon>Debaryomycetaceae</taxon>
        <taxon>Kurtzmaniella</taxon>
    </lineage>
</organism>
<dbReference type="EMBL" id="CAKXYY010000023">
    <property type="protein sequence ID" value="CAH2355240.1"/>
    <property type="molecule type" value="Genomic_DNA"/>
</dbReference>
<proteinExistence type="inferred from homology"/>
<evidence type="ECO:0000256" key="5">
    <source>
        <dbReference type="ARBA" id="ARBA00022989"/>
    </source>
</evidence>
<evidence type="ECO:0000256" key="8">
    <source>
        <dbReference type="SAM" id="Phobius"/>
    </source>
</evidence>
<evidence type="ECO:0000256" key="1">
    <source>
        <dbReference type="ARBA" id="ARBA00004651"/>
    </source>
</evidence>
<evidence type="ECO:0000256" key="2">
    <source>
        <dbReference type="ARBA" id="ARBA00022448"/>
    </source>
</evidence>
<dbReference type="SUPFAM" id="SSF103473">
    <property type="entry name" value="MFS general substrate transporter"/>
    <property type="match status" value="1"/>
</dbReference>
<dbReference type="PANTHER" id="PTHR43791:SF39">
    <property type="entry name" value="TRANSPORTER LIZ1_SEO1, PUTATIVE (AFU_ORTHOLOGUE AFUA_3G00980)-RELATED"/>
    <property type="match status" value="1"/>
</dbReference>
<dbReference type="Gene3D" id="1.20.1250.20">
    <property type="entry name" value="MFS general substrate transporter like domains"/>
    <property type="match status" value="2"/>
</dbReference>
<comment type="caution">
    <text evidence="9">The sequence shown here is derived from an EMBL/GenBank/DDBJ whole genome shotgun (WGS) entry which is preliminary data.</text>
</comment>
<accession>A0A9P0QTA2</accession>
<sequence>MGYLDFLRAKTNDIVIGRKHDIKRSEPTVVDEDGKEIADDNEHEYDANSSTLQESEPYIDLSLNLTPEELAKRETAWFKFRLFLWDSYDKHPKEKKFLFKLDFFLMSSSMLGYFIKNLNQSNITTAYVNGMSEHYNMNKNQLNYLTTLWTVGYILGQIPSNLILHRISARYYLGGLEIIWAILTLLLITCKDLKSMYALRFFLGLTEAGYFPGLEYLVGSWYSKQELSKRSSFFACAGVAAGLVSGPLQQSILQNFQNSRYKPFQYMFIFDAVISFPIGIYTMFVDPNTPSTTTAWYWNKDDVLIALERRRRIGAQLNTREKYSWKKIKSFFTTWHIWVFPLVFLAYNNSGAAISQPTFTTWMKLDLKVSSYVYNTYPAILSGIGIAVTIFISYYADYIGGEKNHQFVAAFFICLIIGCSSLSYWDIPVNYHWLCYFLIGVPTSWGQPQIFSWVNRLLFEDDMKRNFVVVVTNTLAYVTGAWVPILVWNTKNQPEYFVGFTYTAVLSSFGLVMTGVAYYFTRRDNLRLQEKLATQNALLVESSSTDTDAPSVTEKLPSQVIVTEERV</sequence>
<dbReference type="OrthoDB" id="3639251at2759"/>
<comment type="similarity">
    <text evidence="7">Belongs to the major facilitator superfamily. Allantoate permease family.</text>
</comment>
<keyword evidence="5 8" id="KW-1133">Transmembrane helix</keyword>
<gene>
    <name evidence="9" type="ORF">CLIB1423_23S00936</name>
</gene>
<comment type="subcellular location">
    <subcellularLocation>
        <location evidence="1">Cell membrane</location>
        <topology evidence="1">Multi-pass membrane protein</topology>
    </subcellularLocation>
</comment>
<dbReference type="Pfam" id="PF07690">
    <property type="entry name" value="MFS_1"/>
    <property type="match status" value="1"/>
</dbReference>
<dbReference type="InterPro" id="IPR011701">
    <property type="entry name" value="MFS"/>
</dbReference>
<evidence type="ECO:0000256" key="3">
    <source>
        <dbReference type="ARBA" id="ARBA00022475"/>
    </source>
</evidence>
<keyword evidence="2" id="KW-0813">Transport</keyword>